<sequence>MTARHFSLCMSLVTGYI</sequence>
<dbReference type="EMBL" id="GBRH01275809">
    <property type="protein sequence ID" value="JAD22086.1"/>
    <property type="molecule type" value="Transcribed_RNA"/>
</dbReference>
<protein>
    <submittedName>
        <fullName evidence="1">Uncharacterized protein</fullName>
    </submittedName>
</protein>
<dbReference type="AlphaFoldDB" id="A0A0A8Y7F9"/>
<evidence type="ECO:0000313" key="1">
    <source>
        <dbReference type="EMBL" id="JAD22086.1"/>
    </source>
</evidence>
<reference evidence="1" key="1">
    <citation type="submission" date="2014-09" db="EMBL/GenBank/DDBJ databases">
        <authorList>
            <person name="Magalhaes I.L.F."/>
            <person name="Oliveira U."/>
            <person name="Santos F.R."/>
            <person name="Vidigal T.H.D.A."/>
            <person name="Brescovit A.D."/>
            <person name="Santos A.J."/>
        </authorList>
    </citation>
    <scope>NUCLEOTIDE SEQUENCE</scope>
    <source>
        <tissue evidence="1">Shoot tissue taken approximately 20 cm above the soil surface</tissue>
    </source>
</reference>
<proteinExistence type="predicted"/>
<name>A0A0A8Y7F9_ARUDO</name>
<reference evidence="1" key="2">
    <citation type="journal article" date="2015" name="Data Brief">
        <title>Shoot transcriptome of the giant reed, Arundo donax.</title>
        <authorList>
            <person name="Barrero R.A."/>
            <person name="Guerrero F.D."/>
            <person name="Moolhuijzen P."/>
            <person name="Goolsby J.A."/>
            <person name="Tidwell J."/>
            <person name="Bellgard S.E."/>
            <person name="Bellgard M.I."/>
        </authorList>
    </citation>
    <scope>NUCLEOTIDE SEQUENCE</scope>
    <source>
        <tissue evidence="1">Shoot tissue taken approximately 20 cm above the soil surface</tissue>
    </source>
</reference>
<accession>A0A0A8Y7F9</accession>
<organism evidence="1">
    <name type="scientific">Arundo donax</name>
    <name type="common">Giant reed</name>
    <name type="synonym">Donax arundinaceus</name>
    <dbReference type="NCBI Taxonomy" id="35708"/>
    <lineage>
        <taxon>Eukaryota</taxon>
        <taxon>Viridiplantae</taxon>
        <taxon>Streptophyta</taxon>
        <taxon>Embryophyta</taxon>
        <taxon>Tracheophyta</taxon>
        <taxon>Spermatophyta</taxon>
        <taxon>Magnoliopsida</taxon>
        <taxon>Liliopsida</taxon>
        <taxon>Poales</taxon>
        <taxon>Poaceae</taxon>
        <taxon>PACMAD clade</taxon>
        <taxon>Arundinoideae</taxon>
        <taxon>Arundineae</taxon>
        <taxon>Arundo</taxon>
    </lineage>
</organism>